<dbReference type="InterPro" id="IPR036236">
    <property type="entry name" value="Znf_C2H2_sf"/>
</dbReference>
<dbReference type="Pfam" id="PF12874">
    <property type="entry name" value="zf-met"/>
    <property type="match status" value="2"/>
</dbReference>
<feature type="region of interest" description="Disordered" evidence="8">
    <location>
        <begin position="272"/>
        <end position="300"/>
    </location>
</feature>
<dbReference type="GO" id="GO:0008270">
    <property type="term" value="F:zinc ion binding"/>
    <property type="evidence" value="ECO:0007669"/>
    <property type="project" value="UniProtKB-KW"/>
</dbReference>
<evidence type="ECO:0000256" key="6">
    <source>
        <dbReference type="ARBA" id="ARBA00023242"/>
    </source>
</evidence>
<name>A0A9N7YDX7_PLEPL</name>
<dbReference type="SUPFAM" id="SSF57667">
    <property type="entry name" value="beta-beta-alpha zinc fingers"/>
    <property type="match status" value="3"/>
</dbReference>
<evidence type="ECO:0000256" key="7">
    <source>
        <dbReference type="ARBA" id="ARBA00040329"/>
    </source>
</evidence>
<keyword evidence="3" id="KW-0863">Zinc-finger</keyword>
<dbReference type="InterPro" id="IPR022755">
    <property type="entry name" value="Znf_C2H2_jaz"/>
</dbReference>
<dbReference type="InterPro" id="IPR013087">
    <property type="entry name" value="Znf_C2H2_type"/>
</dbReference>
<dbReference type="InterPro" id="IPR003604">
    <property type="entry name" value="Matrin/U1-like-C_Znf_C2H2"/>
</dbReference>
<comment type="subcellular location">
    <subcellularLocation>
        <location evidence="1">Nucleus</location>
    </subcellularLocation>
</comment>
<comment type="caution">
    <text evidence="10">The sequence shown here is derived from an EMBL/GenBank/DDBJ whole genome shotgun (WGS) entry which is preliminary data.</text>
</comment>
<dbReference type="Gene3D" id="3.30.160.60">
    <property type="entry name" value="Classic Zinc Finger"/>
    <property type="match status" value="4"/>
</dbReference>
<organism evidence="10 11">
    <name type="scientific">Pleuronectes platessa</name>
    <name type="common">European plaice</name>
    <dbReference type="NCBI Taxonomy" id="8262"/>
    <lineage>
        <taxon>Eukaryota</taxon>
        <taxon>Metazoa</taxon>
        <taxon>Chordata</taxon>
        <taxon>Craniata</taxon>
        <taxon>Vertebrata</taxon>
        <taxon>Euteleostomi</taxon>
        <taxon>Actinopterygii</taxon>
        <taxon>Neopterygii</taxon>
        <taxon>Teleostei</taxon>
        <taxon>Neoteleostei</taxon>
        <taxon>Acanthomorphata</taxon>
        <taxon>Carangaria</taxon>
        <taxon>Pleuronectiformes</taxon>
        <taxon>Pleuronectoidei</taxon>
        <taxon>Pleuronectidae</taxon>
        <taxon>Pleuronectes</taxon>
    </lineage>
</organism>
<evidence type="ECO:0000313" key="10">
    <source>
        <dbReference type="EMBL" id="CAB1422822.1"/>
    </source>
</evidence>
<dbReference type="EMBL" id="CADEAL010000613">
    <property type="protein sequence ID" value="CAB1422822.1"/>
    <property type="molecule type" value="Genomic_DNA"/>
</dbReference>
<feature type="region of interest" description="Disordered" evidence="8">
    <location>
        <begin position="124"/>
        <end position="156"/>
    </location>
</feature>
<proteinExistence type="predicted"/>
<dbReference type="Proteomes" id="UP001153269">
    <property type="component" value="Unassembled WGS sequence"/>
</dbReference>
<evidence type="ECO:0000256" key="3">
    <source>
        <dbReference type="ARBA" id="ARBA00022771"/>
    </source>
</evidence>
<dbReference type="PANTHER" id="PTHR46742">
    <property type="entry name" value="LYSINE-RICH COILED-COIL PROTEIN 1"/>
    <property type="match status" value="1"/>
</dbReference>
<dbReference type="SMART" id="SM00355">
    <property type="entry name" value="ZnF_C2H2"/>
    <property type="match status" value="3"/>
</dbReference>
<keyword evidence="4" id="KW-0862">Zinc</keyword>
<evidence type="ECO:0000256" key="1">
    <source>
        <dbReference type="ARBA" id="ARBA00004123"/>
    </source>
</evidence>
<dbReference type="PANTHER" id="PTHR46742:SF3">
    <property type="entry name" value="LYSINE-RICH COILED-COIL PROTEIN 1"/>
    <property type="match status" value="1"/>
</dbReference>
<evidence type="ECO:0000256" key="4">
    <source>
        <dbReference type="ARBA" id="ARBA00022833"/>
    </source>
</evidence>
<evidence type="ECO:0000313" key="11">
    <source>
        <dbReference type="Proteomes" id="UP001153269"/>
    </source>
</evidence>
<protein>
    <recommendedName>
        <fullName evidence="7">Lysine-rich coiled-coil protein 1</fullName>
    </recommendedName>
</protein>
<dbReference type="PROSITE" id="PS50171">
    <property type="entry name" value="ZF_MATRIN"/>
    <property type="match status" value="1"/>
</dbReference>
<dbReference type="PROSITE" id="PS00028">
    <property type="entry name" value="ZINC_FINGER_C2H2_1"/>
    <property type="match status" value="3"/>
</dbReference>
<dbReference type="SMART" id="SM00451">
    <property type="entry name" value="ZnF_U1"/>
    <property type="match status" value="3"/>
</dbReference>
<evidence type="ECO:0000259" key="9">
    <source>
        <dbReference type="PROSITE" id="PS50171"/>
    </source>
</evidence>
<evidence type="ECO:0000256" key="5">
    <source>
        <dbReference type="ARBA" id="ARBA00023054"/>
    </source>
</evidence>
<keyword evidence="11" id="KW-1185">Reference proteome</keyword>
<evidence type="ECO:0000256" key="8">
    <source>
        <dbReference type="SAM" id="MobiDB-lite"/>
    </source>
</evidence>
<feature type="compositionally biased region" description="Basic and acidic residues" evidence="8">
    <location>
        <begin position="124"/>
        <end position="144"/>
    </location>
</feature>
<keyword evidence="2" id="KW-0479">Metal-binding</keyword>
<dbReference type="GO" id="GO:0005634">
    <property type="term" value="C:nucleus"/>
    <property type="evidence" value="ECO:0007669"/>
    <property type="project" value="UniProtKB-SubCell"/>
</dbReference>
<dbReference type="AlphaFoldDB" id="A0A9N7YDX7"/>
<gene>
    <name evidence="10" type="ORF">PLEPLA_LOCUS10740</name>
</gene>
<dbReference type="Pfam" id="PF12171">
    <property type="entry name" value="zf-C2H2_jaz"/>
    <property type="match status" value="1"/>
</dbReference>
<dbReference type="InterPro" id="IPR000690">
    <property type="entry name" value="Matrin/U1-C_Znf_C2H2"/>
</dbReference>
<evidence type="ECO:0000256" key="2">
    <source>
        <dbReference type="ARBA" id="ARBA00022723"/>
    </source>
</evidence>
<reference evidence="10" key="1">
    <citation type="submission" date="2020-03" db="EMBL/GenBank/DDBJ databases">
        <authorList>
            <person name="Weist P."/>
        </authorList>
    </citation>
    <scope>NUCLEOTIDE SEQUENCE</scope>
</reference>
<feature type="domain" description="Matrin-type" evidence="9">
    <location>
        <begin position="163"/>
        <end position="193"/>
    </location>
</feature>
<keyword evidence="5" id="KW-0175">Coiled coil</keyword>
<sequence>MREYKKCGVAVQQHPARKHKSRRRRGDEEEEELLKGLLSDNYCHVCEAVLLFESQRLSHYKWTMPTDKDRFCELCSMVFSSHLSAKSHYEGKIHAKNLRKQGLQPPGKFLPKYTDVCNLPRLTDDAENADHKSPPEGGVEHHETPAATTTTPSTEVDLKDPNRYCPLCAASFNNRQMALQHYNGRKHQRNQAKQELIKELGDDVQQANSLMCQTCSLQFNSVEMYQAHVHGNKHQFREKKVTDLCKSQQKVYGTFADELADYVQAQRARGITPKSGQVQHLGDTQMEDEEKEEGVKLLPS</sequence>
<dbReference type="GO" id="GO:0003676">
    <property type="term" value="F:nucleic acid binding"/>
    <property type="evidence" value="ECO:0007669"/>
    <property type="project" value="InterPro"/>
</dbReference>
<keyword evidence="6" id="KW-0539">Nucleus</keyword>
<accession>A0A9N7YDX7</accession>